<reference evidence="1 2" key="1">
    <citation type="journal article" date="2016" name="Sci. Rep.">
        <title>Metabolic traits of an uncultured archaeal lineage -MSBL1- from brine pools of the Red Sea.</title>
        <authorList>
            <person name="Mwirichia R."/>
            <person name="Alam I."/>
            <person name="Rashid M."/>
            <person name="Vinu M."/>
            <person name="Ba-Alawi W."/>
            <person name="Anthony Kamau A."/>
            <person name="Kamanda Ngugi D."/>
            <person name="Goker M."/>
            <person name="Klenk H.P."/>
            <person name="Bajic V."/>
            <person name="Stingl U."/>
        </authorList>
    </citation>
    <scope>NUCLEOTIDE SEQUENCE [LARGE SCALE GENOMIC DNA]</scope>
    <source>
        <strain evidence="1">SCGC-AAA259I14</strain>
    </source>
</reference>
<evidence type="ECO:0000313" key="2">
    <source>
        <dbReference type="Proteomes" id="UP000070414"/>
    </source>
</evidence>
<proteinExistence type="predicted"/>
<accession>A0A133UTP5</accession>
<gene>
    <name evidence="1" type="ORF">AKJ38_00935</name>
</gene>
<name>A0A133UTP5_9EURY</name>
<sequence>MSDRIMVEIGKNGEVLKGLFQESELRKEQKIEVLPPSNAIQAVRENGIPSPPGADNVEKAVISSIEIVYLPGKNYLYPMYLTKGVSYSSEKHCNFMKYSPAVRYSNQKLTT</sequence>
<evidence type="ECO:0000313" key="1">
    <source>
        <dbReference type="EMBL" id="KXA97510.1"/>
    </source>
</evidence>
<dbReference type="Proteomes" id="UP000070414">
    <property type="component" value="Unassembled WGS sequence"/>
</dbReference>
<protein>
    <submittedName>
        <fullName evidence="1">Uncharacterized protein</fullName>
    </submittedName>
</protein>
<keyword evidence="2" id="KW-1185">Reference proteome</keyword>
<dbReference type="EMBL" id="LHXS01000010">
    <property type="protein sequence ID" value="KXA97510.1"/>
    <property type="molecule type" value="Genomic_DNA"/>
</dbReference>
<comment type="caution">
    <text evidence="1">The sequence shown here is derived from an EMBL/GenBank/DDBJ whole genome shotgun (WGS) entry which is preliminary data.</text>
</comment>
<organism evidence="1 2">
    <name type="scientific">candidate division MSBL1 archaeon SCGC-AAA259I14</name>
    <dbReference type="NCBI Taxonomy" id="1698268"/>
    <lineage>
        <taxon>Archaea</taxon>
        <taxon>Methanobacteriati</taxon>
        <taxon>Methanobacteriota</taxon>
        <taxon>candidate division MSBL1</taxon>
    </lineage>
</organism>
<dbReference type="AlphaFoldDB" id="A0A133UTP5"/>